<protein>
    <submittedName>
        <fullName evidence="3">Regulator of telomere elongation helicase 1-like isoform X1</fullName>
    </submittedName>
</protein>
<dbReference type="GO" id="GO:0045910">
    <property type="term" value="P:negative regulation of DNA recombination"/>
    <property type="evidence" value="ECO:0007669"/>
    <property type="project" value="TreeGrafter"/>
</dbReference>
<dbReference type="GO" id="GO:0010569">
    <property type="term" value="P:regulation of double-strand break repair via homologous recombination"/>
    <property type="evidence" value="ECO:0007669"/>
    <property type="project" value="TreeGrafter"/>
</dbReference>
<dbReference type="KEGG" id="vra:106771763"/>
<dbReference type="InterPro" id="IPR045028">
    <property type="entry name" value="DinG/Rad3-like"/>
</dbReference>
<dbReference type="GO" id="GO:0016818">
    <property type="term" value="F:hydrolase activity, acting on acid anhydrides, in phosphorus-containing anhydrides"/>
    <property type="evidence" value="ECO:0007669"/>
    <property type="project" value="InterPro"/>
</dbReference>
<dbReference type="Pfam" id="PF13307">
    <property type="entry name" value="Helicase_C_2"/>
    <property type="match status" value="1"/>
</dbReference>
<dbReference type="GO" id="GO:0070182">
    <property type="term" value="F:DNA polymerase binding"/>
    <property type="evidence" value="ECO:0007669"/>
    <property type="project" value="TreeGrafter"/>
</dbReference>
<organism evidence="2 3">
    <name type="scientific">Vigna radiata var. radiata</name>
    <name type="common">Mung bean</name>
    <name type="synonym">Phaseolus aureus</name>
    <dbReference type="NCBI Taxonomy" id="3916"/>
    <lineage>
        <taxon>Eukaryota</taxon>
        <taxon>Viridiplantae</taxon>
        <taxon>Streptophyta</taxon>
        <taxon>Embryophyta</taxon>
        <taxon>Tracheophyta</taxon>
        <taxon>Spermatophyta</taxon>
        <taxon>Magnoliopsida</taxon>
        <taxon>eudicotyledons</taxon>
        <taxon>Gunneridae</taxon>
        <taxon>Pentapetalae</taxon>
        <taxon>rosids</taxon>
        <taxon>fabids</taxon>
        <taxon>Fabales</taxon>
        <taxon>Fabaceae</taxon>
        <taxon>Papilionoideae</taxon>
        <taxon>50 kb inversion clade</taxon>
        <taxon>NPAAA clade</taxon>
        <taxon>indigoferoid/millettioid clade</taxon>
        <taxon>Phaseoleae</taxon>
        <taxon>Vigna</taxon>
    </lineage>
</organism>
<dbReference type="OrthoDB" id="1741193at2759"/>
<dbReference type="Gene3D" id="3.40.50.300">
    <property type="entry name" value="P-loop containing nucleotide triphosphate hydrolases"/>
    <property type="match status" value="1"/>
</dbReference>
<keyword evidence="2" id="KW-1185">Reference proteome</keyword>
<dbReference type="Proteomes" id="UP000087766">
    <property type="component" value="Chromosome 8"/>
</dbReference>
<sequence>MQKVTKTRSSLVQLLLSKKWYNQQASRVVNQVVGHVIRHCHDYGAIILCDESCLQANAPQRVALPPPTYTSFATMFQSSIHPTATTPSASCFTYDNEVCPICLSNAKGIAFGCRHQKQQVRGLMDEPSKLCLTKLQN</sequence>
<dbReference type="InterPro" id="IPR006555">
    <property type="entry name" value="ATP-dep_Helicase_C"/>
</dbReference>
<dbReference type="PANTHER" id="PTHR11472:SF34">
    <property type="entry name" value="REGULATOR OF TELOMERE ELONGATION HELICASE 1"/>
    <property type="match status" value="1"/>
</dbReference>
<dbReference type="GO" id="GO:0003678">
    <property type="term" value="F:DNA helicase activity"/>
    <property type="evidence" value="ECO:0007669"/>
    <property type="project" value="TreeGrafter"/>
</dbReference>
<evidence type="ECO:0000313" key="2">
    <source>
        <dbReference type="Proteomes" id="UP000087766"/>
    </source>
</evidence>
<dbReference type="AlphaFoldDB" id="A0A3Q0F9C6"/>
<dbReference type="PANTHER" id="PTHR11472">
    <property type="entry name" value="DNA REPAIR DEAD HELICASE RAD3/XP-D SUBFAMILY MEMBER"/>
    <property type="match status" value="1"/>
</dbReference>
<proteinExistence type="predicted"/>
<name>A0A3Q0F9C6_VIGRR</name>
<dbReference type="RefSeq" id="XP_022640665.1">
    <property type="nucleotide sequence ID" value="XM_022784944.1"/>
</dbReference>
<dbReference type="InterPro" id="IPR027417">
    <property type="entry name" value="P-loop_NTPase"/>
</dbReference>
<dbReference type="STRING" id="3916.A0A3Q0F9C6"/>
<dbReference type="GeneID" id="106771763"/>
<dbReference type="GO" id="GO:0090657">
    <property type="term" value="P:telomeric loop disassembly"/>
    <property type="evidence" value="ECO:0007669"/>
    <property type="project" value="TreeGrafter"/>
</dbReference>
<accession>A0A3Q0F9C6</accession>
<dbReference type="GO" id="GO:0005524">
    <property type="term" value="F:ATP binding"/>
    <property type="evidence" value="ECO:0007669"/>
    <property type="project" value="InterPro"/>
</dbReference>
<feature type="domain" description="ATP-dependent helicase C-terminal" evidence="1">
    <location>
        <begin position="17"/>
        <end position="61"/>
    </location>
</feature>
<dbReference type="GO" id="GO:0003676">
    <property type="term" value="F:nucleic acid binding"/>
    <property type="evidence" value="ECO:0007669"/>
    <property type="project" value="InterPro"/>
</dbReference>
<reference evidence="3" key="2">
    <citation type="submission" date="2025-08" db="UniProtKB">
        <authorList>
            <consortium name="RefSeq"/>
        </authorList>
    </citation>
    <scope>IDENTIFICATION</scope>
    <source>
        <tissue evidence="3">Leaf</tissue>
    </source>
</reference>
<evidence type="ECO:0000259" key="1">
    <source>
        <dbReference type="Pfam" id="PF13307"/>
    </source>
</evidence>
<dbReference type="GO" id="GO:1904430">
    <property type="term" value="P:negative regulation of t-circle formation"/>
    <property type="evidence" value="ECO:0007669"/>
    <property type="project" value="TreeGrafter"/>
</dbReference>
<dbReference type="GO" id="GO:0005634">
    <property type="term" value="C:nucleus"/>
    <property type="evidence" value="ECO:0007669"/>
    <property type="project" value="TreeGrafter"/>
</dbReference>
<gene>
    <name evidence="3" type="primary">LOC106771763</name>
</gene>
<evidence type="ECO:0000313" key="3">
    <source>
        <dbReference type="RefSeq" id="XP_022640665.1"/>
    </source>
</evidence>
<reference evidence="2" key="1">
    <citation type="journal article" date="2014" name="Nat. Commun.">
        <title>Genome sequence of mungbean and insights into evolution within Vigna species.</title>
        <authorList>
            <person name="Kang Y.J."/>
            <person name="Kim S.K."/>
            <person name="Kim M.Y."/>
            <person name="Lestari P."/>
            <person name="Kim K.H."/>
            <person name="Ha B.K."/>
            <person name="Jun T.H."/>
            <person name="Hwang W.J."/>
            <person name="Lee T."/>
            <person name="Lee J."/>
            <person name="Shim S."/>
            <person name="Yoon M.Y."/>
            <person name="Jang Y.E."/>
            <person name="Han K.S."/>
            <person name="Taeprayoon P."/>
            <person name="Yoon N."/>
            <person name="Somta P."/>
            <person name="Tanya P."/>
            <person name="Kim K.S."/>
            <person name="Gwag J.G."/>
            <person name="Moon J.K."/>
            <person name="Lee Y.H."/>
            <person name="Park B.S."/>
            <person name="Bombarely A."/>
            <person name="Doyle J.J."/>
            <person name="Jackson S.A."/>
            <person name="Schafleitner R."/>
            <person name="Srinives P."/>
            <person name="Varshney R.K."/>
            <person name="Lee S.H."/>
        </authorList>
    </citation>
    <scope>NUCLEOTIDE SEQUENCE [LARGE SCALE GENOMIC DNA]</scope>
    <source>
        <strain evidence="2">cv. VC1973A</strain>
    </source>
</reference>